<gene>
    <name evidence="3" type="ORF">HGMM_OP1C117</name>
</gene>
<sequence length="180" mass="21244">MKQVDRDWGGKDRLDHVAGFESLKKDKRLDMTRVGVMGRSYGGYMTLMLVGRHPELWKAGCDMFGPYNLFTFIERIPETWKTYFYLAVGHPEKDREFFVERSPNTYLHQLACPLLVIQGRNDPRVREAESTDLVNELRAQGKQIEYIIFENEGHDILKYENKVKCYNEIVNFFKKHLMQT</sequence>
<name>H5SQI6_ACEAU</name>
<dbReference type="PANTHER" id="PTHR42776:SF27">
    <property type="entry name" value="DIPEPTIDYL PEPTIDASE FAMILY MEMBER 6"/>
    <property type="match status" value="1"/>
</dbReference>
<reference evidence="3" key="1">
    <citation type="journal article" date="2005" name="Environ. Microbiol.">
        <title>Genetic and functional properties of uncultivated thermophilic crenarchaeotes from a subsurface gold mine as revealed by analysis of genome fragments.</title>
        <authorList>
            <person name="Nunoura T."/>
            <person name="Hirayama H."/>
            <person name="Takami H."/>
            <person name="Oida H."/>
            <person name="Nishi S."/>
            <person name="Shimamura S."/>
            <person name="Suzuki Y."/>
            <person name="Inagaki F."/>
            <person name="Takai K."/>
            <person name="Nealson K.H."/>
            <person name="Horikoshi K."/>
        </authorList>
    </citation>
    <scope>NUCLEOTIDE SEQUENCE</scope>
</reference>
<evidence type="ECO:0000313" key="3">
    <source>
        <dbReference type="EMBL" id="BAL58422.1"/>
    </source>
</evidence>
<dbReference type="Gene3D" id="3.40.50.1820">
    <property type="entry name" value="alpha/beta hydrolase"/>
    <property type="match status" value="1"/>
</dbReference>
<organism evidence="3">
    <name type="scientific">Acetithermum autotrophicum</name>
    <dbReference type="NCBI Taxonomy" id="1446466"/>
    <lineage>
        <taxon>Bacteria</taxon>
        <taxon>Candidatus Bipolaricaulota</taxon>
        <taxon>Candidatus Acetithermum</taxon>
    </lineage>
</organism>
<accession>H5SQI6</accession>
<dbReference type="AlphaFoldDB" id="H5SQI6"/>
<proteinExistence type="predicted"/>
<keyword evidence="1" id="KW-0378">Hydrolase</keyword>
<dbReference type="InterPro" id="IPR029058">
    <property type="entry name" value="AB_hydrolase_fold"/>
</dbReference>
<feature type="domain" description="Peptidase S9 prolyl oligopeptidase catalytic" evidence="2">
    <location>
        <begin position="2"/>
        <end position="178"/>
    </location>
</feature>
<dbReference type="PANTHER" id="PTHR42776">
    <property type="entry name" value="SERINE PEPTIDASE S9 FAMILY MEMBER"/>
    <property type="match status" value="1"/>
</dbReference>
<dbReference type="GO" id="GO:0006508">
    <property type="term" value="P:proteolysis"/>
    <property type="evidence" value="ECO:0007669"/>
    <property type="project" value="InterPro"/>
</dbReference>
<dbReference type="SUPFAM" id="SSF53474">
    <property type="entry name" value="alpha/beta-Hydrolases"/>
    <property type="match status" value="1"/>
</dbReference>
<dbReference type="EMBL" id="AP011800">
    <property type="protein sequence ID" value="BAL58422.1"/>
    <property type="molecule type" value="Genomic_DNA"/>
</dbReference>
<evidence type="ECO:0000256" key="1">
    <source>
        <dbReference type="ARBA" id="ARBA00022801"/>
    </source>
</evidence>
<dbReference type="GO" id="GO:0004252">
    <property type="term" value="F:serine-type endopeptidase activity"/>
    <property type="evidence" value="ECO:0007669"/>
    <property type="project" value="TreeGrafter"/>
</dbReference>
<dbReference type="InterPro" id="IPR001375">
    <property type="entry name" value="Peptidase_S9_cat"/>
</dbReference>
<dbReference type="Pfam" id="PF00326">
    <property type="entry name" value="Peptidase_S9"/>
    <property type="match status" value="1"/>
</dbReference>
<reference evidence="3" key="2">
    <citation type="journal article" date="2012" name="PLoS ONE">
        <title>A Deeply Branching Thermophilic Bacterium with an Ancient Acetyl-CoA Pathway Dominates a Subsurface Ecosystem.</title>
        <authorList>
            <person name="Takami H."/>
            <person name="Noguchi H."/>
            <person name="Takaki Y."/>
            <person name="Uchiyama I."/>
            <person name="Toyoda A."/>
            <person name="Nishi S."/>
            <person name="Chee G.-J."/>
            <person name="Arai W."/>
            <person name="Nunoura T."/>
            <person name="Itoh T."/>
            <person name="Hattori M."/>
            <person name="Takai K."/>
        </authorList>
    </citation>
    <scope>NUCLEOTIDE SEQUENCE</scope>
</reference>
<protein>
    <recommendedName>
        <fullName evidence="2">Peptidase S9 prolyl oligopeptidase catalytic domain-containing protein</fullName>
    </recommendedName>
</protein>
<evidence type="ECO:0000259" key="2">
    <source>
        <dbReference type="Pfam" id="PF00326"/>
    </source>
</evidence>